<name>A0ABZ0IE07_9GAMM</name>
<feature type="transmembrane region" description="Helical" evidence="8">
    <location>
        <begin position="328"/>
        <end position="348"/>
    </location>
</feature>
<keyword evidence="6 8" id="KW-1133">Transmembrane helix</keyword>
<feature type="transmembrane region" description="Helical" evidence="8">
    <location>
        <begin position="403"/>
        <end position="432"/>
    </location>
</feature>
<feature type="transmembrane region" description="Helical" evidence="8">
    <location>
        <begin position="273"/>
        <end position="293"/>
    </location>
</feature>
<feature type="transmembrane region" description="Helical" evidence="8">
    <location>
        <begin position="462"/>
        <end position="481"/>
    </location>
</feature>
<keyword evidence="4" id="KW-1003">Cell membrane</keyword>
<dbReference type="Pfam" id="PF02028">
    <property type="entry name" value="BCCT"/>
    <property type="match status" value="1"/>
</dbReference>
<dbReference type="Proteomes" id="UP001626549">
    <property type="component" value="Chromosome"/>
</dbReference>
<keyword evidence="7 8" id="KW-0472">Membrane</keyword>
<evidence type="ECO:0000256" key="2">
    <source>
        <dbReference type="ARBA" id="ARBA00005658"/>
    </source>
</evidence>
<comment type="similarity">
    <text evidence="2">Belongs to the BCCT transporter (TC 2.A.15) family.</text>
</comment>
<feature type="transmembrane region" description="Helical" evidence="8">
    <location>
        <begin position="493"/>
        <end position="511"/>
    </location>
</feature>
<dbReference type="RefSeq" id="WP_407327737.1">
    <property type="nucleotide sequence ID" value="NZ_CP136865.1"/>
</dbReference>
<evidence type="ECO:0000313" key="9">
    <source>
        <dbReference type="EMBL" id="WOJ97049.1"/>
    </source>
</evidence>
<proteinExistence type="inferred from homology"/>
<feature type="transmembrane region" description="Helical" evidence="8">
    <location>
        <begin position="240"/>
        <end position="261"/>
    </location>
</feature>
<dbReference type="EMBL" id="CP136865">
    <property type="protein sequence ID" value="WOJ97049.1"/>
    <property type="molecule type" value="Genomic_DNA"/>
</dbReference>
<evidence type="ECO:0000256" key="8">
    <source>
        <dbReference type="SAM" id="Phobius"/>
    </source>
</evidence>
<keyword evidence="3" id="KW-0813">Transport</keyword>
<dbReference type="PANTHER" id="PTHR30047:SF7">
    <property type="entry name" value="HIGH-AFFINITY CHOLINE TRANSPORT PROTEIN"/>
    <property type="match status" value="1"/>
</dbReference>
<feature type="transmembrane region" description="Helical" evidence="8">
    <location>
        <begin position="21"/>
        <end position="39"/>
    </location>
</feature>
<keyword evidence="10" id="KW-1185">Reference proteome</keyword>
<dbReference type="InterPro" id="IPR000060">
    <property type="entry name" value="BCCT_transptr"/>
</dbReference>
<evidence type="ECO:0000313" key="10">
    <source>
        <dbReference type="Proteomes" id="UP001626549"/>
    </source>
</evidence>
<comment type="subcellular location">
    <subcellularLocation>
        <location evidence="1">Cell membrane</location>
        <topology evidence="1">Multi-pass membrane protein</topology>
    </subcellularLocation>
</comment>
<accession>A0ABZ0IE07</accession>
<evidence type="ECO:0000256" key="1">
    <source>
        <dbReference type="ARBA" id="ARBA00004651"/>
    </source>
</evidence>
<organism evidence="9 10">
    <name type="scientific">Congregibacter brevis</name>
    <dbReference type="NCBI Taxonomy" id="3081201"/>
    <lineage>
        <taxon>Bacteria</taxon>
        <taxon>Pseudomonadati</taxon>
        <taxon>Pseudomonadota</taxon>
        <taxon>Gammaproteobacteria</taxon>
        <taxon>Cellvibrionales</taxon>
        <taxon>Halieaceae</taxon>
        <taxon>Congregibacter</taxon>
    </lineage>
</organism>
<gene>
    <name evidence="9" type="ORF">R0137_00405</name>
</gene>
<protein>
    <submittedName>
        <fullName evidence="9">BCCT family transporter</fullName>
    </submittedName>
</protein>
<feature type="transmembrane region" description="Helical" evidence="8">
    <location>
        <begin position="59"/>
        <end position="80"/>
    </location>
</feature>
<evidence type="ECO:0000256" key="6">
    <source>
        <dbReference type="ARBA" id="ARBA00022989"/>
    </source>
</evidence>
<dbReference type="PANTHER" id="PTHR30047">
    <property type="entry name" value="HIGH-AFFINITY CHOLINE TRANSPORT PROTEIN-RELATED"/>
    <property type="match status" value="1"/>
</dbReference>
<feature type="transmembrane region" description="Helical" evidence="8">
    <location>
        <begin position="156"/>
        <end position="174"/>
    </location>
</feature>
<feature type="transmembrane region" description="Helical" evidence="8">
    <location>
        <begin position="101"/>
        <end position="119"/>
    </location>
</feature>
<sequence length="517" mass="55836">MEPSPINKLRLKYESLSLRPLVFWPTFTILMLAVAFSIVDLEHFLKITRSMNDTILEQFGWLFSYGSFYLVLLTAGAYLSPLGNVVIGGSGATPLLSKPRWFFITLCTTLAVGILFWTTSEPIYHLNAPPVSKGIVPATTEAAAFSLSAMFLHWSFTPYAIYTIPSLTFALAFYNRRLPFSISSSLRPVFGHWVEGKAADFIDTLALSALVTGMASSLGTGALSLIGGTGEVIDVSTTPLSLGIAIVLIVVTFVWSAASGLHKGIAKLSSLNALLLLLLGLFTAVAGPTLYLLSFGAEGITTYASTFLEMSLFTGSITGDDWPLQWSVFYWAIWFAWAPVSALFLGRLGRGYSVREYIRINFLYPSLFAIVWIIVFSGTAIHMDMSDPGSLNVALQEQGPGKMLYAVFSQFPFSGLTVPLLVFIAFVSFVTAADSNTDAIGRLCAKGVTAESGEKTGLSAKILWGAMIGVVSWTMVSFAGVDGIRMLSNLGGIAAVTIVLASSITLLKWLMNPRLLD</sequence>
<evidence type="ECO:0000256" key="5">
    <source>
        <dbReference type="ARBA" id="ARBA00022692"/>
    </source>
</evidence>
<evidence type="ECO:0000256" key="4">
    <source>
        <dbReference type="ARBA" id="ARBA00022475"/>
    </source>
</evidence>
<evidence type="ECO:0000256" key="7">
    <source>
        <dbReference type="ARBA" id="ARBA00023136"/>
    </source>
</evidence>
<evidence type="ECO:0000256" key="3">
    <source>
        <dbReference type="ARBA" id="ARBA00022448"/>
    </source>
</evidence>
<keyword evidence="5 8" id="KW-0812">Transmembrane</keyword>
<feature type="transmembrane region" description="Helical" evidence="8">
    <location>
        <begin position="205"/>
        <end position="228"/>
    </location>
</feature>
<reference evidence="9 10" key="1">
    <citation type="submission" date="2023-10" db="EMBL/GenBank/DDBJ databases">
        <title>Two novel species belonging to the OM43/NOR5 clade.</title>
        <authorList>
            <person name="Park M."/>
        </authorList>
    </citation>
    <scope>NUCLEOTIDE SEQUENCE [LARGE SCALE GENOMIC DNA]</scope>
    <source>
        <strain evidence="9 10">IMCC45268</strain>
    </source>
</reference>
<feature type="transmembrane region" description="Helical" evidence="8">
    <location>
        <begin position="360"/>
        <end position="383"/>
    </location>
</feature>